<dbReference type="PANTHER" id="PTHR12837:SF0">
    <property type="entry name" value="POLY(ADP-RIBOSE) GLYCOHYDROLASE"/>
    <property type="match status" value="1"/>
</dbReference>
<name>A0AAD6UZD2_9AGAR</name>
<protein>
    <recommendedName>
        <fullName evidence="2">poly(ADP-ribose) glycohydrolase</fullName>
        <ecNumber evidence="2">3.2.1.143</ecNumber>
    </recommendedName>
</protein>
<comment type="caution">
    <text evidence="6">The sequence shown here is derived from an EMBL/GenBank/DDBJ whole genome shotgun (WGS) entry which is preliminary data.</text>
</comment>
<evidence type="ECO:0000256" key="2">
    <source>
        <dbReference type="ARBA" id="ARBA00012255"/>
    </source>
</evidence>
<dbReference type="InterPro" id="IPR048362">
    <property type="entry name" value="PARG_helical"/>
</dbReference>
<dbReference type="GO" id="GO:0005975">
    <property type="term" value="P:carbohydrate metabolic process"/>
    <property type="evidence" value="ECO:0007669"/>
    <property type="project" value="InterPro"/>
</dbReference>
<dbReference type="Pfam" id="PF20811">
    <property type="entry name" value="PARG_cat_N"/>
    <property type="match status" value="1"/>
</dbReference>
<keyword evidence="7" id="KW-1185">Reference proteome</keyword>
<dbReference type="EC" id="3.2.1.143" evidence="2"/>
<dbReference type="GO" id="GO:0004649">
    <property type="term" value="F:poly(ADP-ribose) glycohydrolase activity"/>
    <property type="evidence" value="ECO:0007669"/>
    <property type="project" value="UniProtKB-EC"/>
</dbReference>
<organism evidence="6 7">
    <name type="scientific">Mycena pura</name>
    <dbReference type="NCBI Taxonomy" id="153505"/>
    <lineage>
        <taxon>Eukaryota</taxon>
        <taxon>Fungi</taxon>
        <taxon>Dikarya</taxon>
        <taxon>Basidiomycota</taxon>
        <taxon>Agaricomycotina</taxon>
        <taxon>Agaricomycetes</taxon>
        <taxon>Agaricomycetidae</taxon>
        <taxon>Agaricales</taxon>
        <taxon>Marasmiineae</taxon>
        <taxon>Mycenaceae</taxon>
        <taxon>Mycena</taxon>
    </lineage>
</organism>
<dbReference type="PANTHER" id="PTHR12837">
    <property type="entry name" value="POLY ADP-RIBOSE GLYCOHYDROLASE"/>
    <property type="match status" value="1"/>
</dbReference>
<keyword evidence="3" id="KW-0378">Hydrolase</keyword>
<dbReference type="GO" id="GO:0005737">
    <property type="term" value="C:cytoplasm"/>
    <property type="evidence" value="ECO:0007669"/>
    <property type="project" value="TreeGrafter"/>
</dbReference>
<accession>A0AAD6UZD2</accession>
<comment type="similarity">
    <text evidence="1">Belongs to the poly(ADP-ribose) glycohydrolase family.</text>
</comment>
<dbReference type="AlphaFoldDB" id="A0AAD6UZD2"/>
<dbReference type="GO" id="GO:0009225">
    <property type="term" value="P:nucleotide-sugar metabolic process"/>
    <property type="evidence" value="ECO:0007669"/>
    <property type="project" value="TreeGrafter"/>
</dbReference>
<dbReference type="Pfam" id="PF05028">
    <property type="entry name" value="PARG_cat_C"/>
    <property type="match status" value="1"/>
</dbReference>
<dbReference type="InterPro" id="IPR046372">
    <property type="entry name" value="PARG_cat_C"/>
</dbReference>
<evidence type="ECO:0000259" key="4">
    <source>
        <dbReference type="Pfam" id="PF05028"/>
    </source>
</evidence>
<dbReference type="Proteomes" id="UP001219525">
    <property type="component" value="Unassembled WGS sequence"/>
</dbReference>
<evidence type="ECO:0000259" key="5">
    <source>
        <dbReference type="Pfam" id="PF20811"/>
    </source>
</evidence>
<dbReference type="GO" id="GO:0005634">
    <property type="term" value="C:nucleus"/>
    <property type="evidence" value="ECO:0007669"/>
    <property type="project" value="TreeGrafter"/>
</dbReference>
<dbReference type="GO" id="GO:1990966">
    <property type="term" value="P:ATP generation from poly-ADP-D-ribose"/>
    <property type="evidence" value="ECO:0007669"/>
    <property type="project" value="TreeGrafter"/>
</dbReference>
<dbReference type="EMBL" id="JARJCW010000075">
    <property type="protein sequence ID" value="KAJ7198023.1"/>
    <property type="molecule type" value="Genomic_DNA"/>
</dbReference>
<feature type="domain" description="PARG helical" evidence="5">
    <location>
        <begin position="78"/>
        <end position="181"/>
    </location>
</feature>
<sequence length="450" mass="49459">MLVLPSSPLTVCYDRYSLTDVETDDPIPFWSILTRILIPVAQSTSQLIDAIDTIAVSLRGQTDSDMGFLRRFIDEKWDADSFFQRTWPLCVEIALEMSALFPNGQLEPLSSNNPTIECTSRQIACLVIHQFLCTLPKLPWTTAGEEDNSANLWIWYGSEQPHPNAVNAYLTALFVFFERIDYGSVASHSISLALHTAPHAQQPATDTWFTRIHITALDTPVVTAEFLGMPSGACVVSANKDIGFGRTASQEMHVGCTPQALPAKLVTQSLAEGEVMVLRGCAATIELSGYGRGATLGEIIPAGAHDWATRTMLFMDALPLDGYHMAVVTPDLLPGHLERELTKAFTAFASYDNQARYATVVTGHWGCGAFGGNREIKSLIQWCAASMAGVQLNFVCENDSFSSDFRNFADRALQSQWTVHSVFTTLRAMSATDEGRQSAFRKVTQILKSL</sequence>
<evidence type="ECO:0000256" key="1">
    <source>
        <dbReference type="ARBA" id="ARBA00009545"/>
    </source>
</evidence>
<dbReference type="GO" id="GO:0006282">
    <property type="term" value="P:regulation of DNA repair"/>
    <property type="evidence" value="ECO:0007669"/>
    <property type="project" value="InterPro"/>
</dbReference>
<reference evidence="6" key="1">
    <citation type="submission" date="2023-03" db="EMBL/GenBank/DDBJ databases">
        <title>Massive genome expansion in bonnet fungi (Mycena s.s.) driven by repeated elements and novel gene families across ecological guilds.</title>
        <authorList>
            <consortium name="Lawrence Berkeley National Laboratory"/>
            <person name="Harder C.B."/>
            <person name="Miyauchi S."/>
            <person name="Viragh M."/>
            <person name="Kuo A."/>
            <person name="Thoen E."/>
            <person name="Andreopoulos B."/>
            <person name="Lu D."/>
            <person name="Skrede I."/>
            <person name="Drula E."/>
            <person name="Henrissat B."/>
            <person name="Morin E."/>
            <person name="Kohler A."/>
            <person name="Barry K."/>
            <person name="LaButti K."/>
            <person name="Morin E."/>
            <person name="Salamov A."/>
            <person name="Lipzen A."/>
            <person name="Mereny Z."/>
            <person name="Hegedus B."/>
            <person name="Baldrian P."/>
            <person name="Stursova M."/>
            <person name="Weitz H."/>
            <person name="Taylor A."/>
            <person name="Grigoriev I.V."/>
            <person name="Nagy L.G."/>
            <person name="Martin F."/>
            <person name="Kauserud H."/>
        </authorList>
    </citation>
    <scope>NUCLEOTIDE SEQUENCE</scope>
    <source>
        <strain evidence="6">9144</strain>
    </source>
</reference>
<evidence type="ECO:0000313" key="7">
    <source>
        <dbReference type="Proteomes" id="UP001219525"/>
    </source>
</evidence>
<proteinExistence type="inferred from homology"/>
<gene>
    <name evidence="6" type="ORF">GGX14DRAFT_185272</name>
</gene>
<dbReference type="InterPro" id="IPR007724">
    <property type="entry name" value="Poly_GlycHdrlase"/>
</dbReference>
<evidence type="ECO:0000313" key="6">
    <source>
        <dbReference type="EMBL" id="KAJ7198023.1"/>
    </source>
</evidence>
<feature type="domain" description="PARG catalytic Macro" evidence="4">
    <location>
        <begin position="235"/>
        <end position="399"/>
    </location>
</feature>
<evidence type="ECO:0000256" key="3">
    <source>
        <dbReference type="ARBA" id="ARBA00022801"/>
    </source>
</evidence>